<accession>A0ABV0EL45</accession>
<sequence length="108" mass="13008">MNQLQFLLIGFCVSGFFGSLSLFTPNLPWKDSTFLFRKEKKQEYLRYSNKFFGKTWLFIGFSSLILFLLSLFTSINIPLRWIFILYMVFLLLMRFLLEINWRKIADSH</sequence>
<feature type="transmembrane region" description="Helical" evidence="1">
    <location>
        <begin position="6"/>
        <end position="30"/>
    </location>
</feature>
<gene>
    <name evidence="2" type="ORF">JZO67_001311</name>
</gene>
<organism evidence="2 3">
    <name type="scientific">Candidatus Enterococcus ferrettii</name>
    <dbReference type="NCBI Taxonomy" id="2815324"/>
    <lineage>
        <taxon>Bacteria</taxon>
        <taxon>Bacillati</taxon>
        <taxon>Bacillota</taxon>
        <taxon>Bacilli</taxon>
        <taxon>Lactobacillales</taxon>
        <taxon>Enterococcaceae</taxon>
        <taxon>Enterococcus</taxon>
    </lineage>
</organism>
<reference evidence="2 3" key="1">
    <citation type="submission" date="2024-02" db="EMBL/GenBank/DDBJ databases">
        <title>The Genome Sequence of Enterococcus sp. DIV0159.</title>
        <authorList>
            <person name="Earl A."/>
            <person name="Manson A."/>
            <person name="Gilmore M."/>
            <person name="Sanders J."/>
            <person name="Shea T."/>
            <person name="Howe W."/>
            <person name="Livny J."/>
            <person name="Cuomo C."/>
            <person name="Neafsey D."/>
            <person name="Birren B."/>
        </authorList>
    </citation>
    <scope>NUCLEOTIDE SEQUENCE [LARGE SCALE GENOMIC DNA]</scope>
    <source>
        <strain evidence="2 3">665A</strain>
    </source>
</reference>
<dbReference type="RefSeq" id="WP_207700535.1">
    <property type="nucleotide sequence ID" value="NZ_JAFREL020000001.1"/>
</dbReference>
<feature type="transmembrane region" description="Helical" evidence="1">
    <location>
        <begin position="78"/>
        <end position="97"/>
    </location>
</feature>
<name>A0ABV0EL45_9ENTE</name>
<keyword evidence="1" id="KW-1133">Transmembrane helix</keyword>
<evidence type="ECO:0000256" key="1">
    <source>
        <dbReference type="SAM" id="Phobius"/>
    </source>
</evidence>
<keyword evidence="3" id="KW-1185">Reference proteome</keyword>
<evidence type="ECO:0000313" key="2">
    <source>
        <dbReference type="EMBL" id="MEO1769360.1"/>
    </source>
</evidence>
<dbReference type="Proteomes" id="UP000664357">
    <property type="component" value="Unassembled WGS sequence"/>
</dbReference>
<evidence type="ECO:0000313" key="3">
    <source>
        <dbReference type="Proteomes" id="UP000664357"/>
    </source>
</evidence>
<proteinExistence type="predicted"/>
<feature type="transmembrane region" description="Helical" evidence="1">
    <location>
        <begin position="51"/>
        <end position="72"/>
    </location>
</feature>
<protein>
    <recommendedName>
        <fullName evidence="4">SdpI family protein</fullName>
    </recommendedName>
</protein>
<keyword evidence="1" id="KW-0472">Membrane</keyword>
<dbReference type="EMBL" id="JAFREL020000001">
    <property type="protein sequence ID" value="MEO1769360.1"/>
    <property type="molecule type" value="Genomic_DNA"/>
</dbReference>
<evidence type="ECO:0008006" key="4">
    <source>
        <dbReference type="Google" id="ProtNLM"/>
    </source>
</evidence>
<keyword evidence="1" id="KW-0812">Transmembrane</keyword>
<comment type="caution">
    <text evidence="2">The sequence shown here is derived from an EMBL/GenBank/DDBJ whole genome shotgun (WGS) entry which is preliminary data.</text>
</comment>